<keyword evidence="1" id="KW-0732">Signal</keyword>
<organism evidence="2 3">
    <name type="scientific">Pseudonocardia endophytica</name>
    <dbReference type="NCBI Taxonomy" id="401976"/>
    <lineage>
        <taxon>Bacteria</taxon>
        <taxon>Bacillati</taxon>
        <taxon>Actinomycetota</taxon>
        <taxon>Actinomycetes</taxon>
        <taxon>Pseudonocardiales</taxon>
        <taxon>Pseudonocardiaceae</taxon>
        <taxon>Pseudonocardia</taxon>
    </lineage>
</organism>
<evidence type="ECO:0000313" key="3">
    <source>
        <dbReference type="Proteomes" id="UP000295560"/>
    </source>
</evidence>
<feature type="chain" id="PRO_5020614241" description="Secreted protein" evidence="1">
    <location>
        <begin position="26"/>
        <end position="231"/>
    </location>
</feature>
<sequence length="231" mass="23731">MNSGRWWLLAAVVTVLVAGATGASAADLVGGGTTVVTPEHSGQFAGTYDRGAGSREFSDRLGAPPGGGTGALLLSTPSDEDKIQFITGELSGPLGTFADTSYWTRRDPAAGDDPTALPSFQIAVDINGGTLQPQELYLLTFVPSRGGEEWTKQDAGSGTWCVTRQDGGLDAYRAGCPSSERRTIAQIVREHPGVSAIAAGVNQGGGDGGLVAAVDLIHVGSRTYDLEPTAP</sequence>
<dbReference type="AlphaFoldDB" id="A0A4R1HU54"/>
<evidence type="ECO:0000256" key="1">
    <source>
        <dbReference type="SAM" id="SignalP"/>
    </source>
</evidence>
<reference evidence="2 3" key="1">
    <citation type="submission" date="2019-03" db="EMBL/GenBank/DDBJ databases">
        <title>Sequencing the genomes of 1000 actinobacteria strains.</title>
        <authorList>
            <person name="Klenk H.-P."/>
        </authorList>
    </citation>
    <scope>NUCLEOTIDE SEQUENCE [LARGE SCALE GENOMIC DNA]</scope>
    <source>
        <strain evidence="2 3">DSM 44969</strain>
    </source>
</reference>
<dbReference type="EMBL" id="SMFZ01000001">
    <property type="protein sequence ID" value="TCK24883.1"/>
    <property type="molecule type" value="Genomic_DNA"/>
</dbReference>
<protein>
    <recommendedName>
        <fullName evidence="4">Secreted protein</fullName>
    </recommendedName>
</protein>
<name>A0A4R1HU54_PSEEN</name>
<dbReference type="RefSeq" id="WP_132421269.1">
    <property type="nucleotide sequence ID" value="NZ_SMFZ01000001.1"/>
</dbReference>
<dbReference type="Proteomes" id="UP000295560">
    <property type="component" value="Unassembled WGS sequence"/>
</dbReference>
<comment type="caution">
    <text evidence="2">The sequence shown here is derived from an EMBL/GenBank/DDBJ whole genome shotgun (WGS) entry which is preliminary data.</text>
</comment>
<evidence type="ECO:0008006" key="4">
    <source>
        <dbReference type="Google" id="ProtNLM"/>
    </source>
</evidence>
<evidence type="ECO:0000313" key="2">
    <source>
        <dbReference type="EMBL" id="TCK24883.1"/>
    </source>
</evidence>
<feature type="signal peptide" evidence="1">
    <location>
        <begin position="1"/>
        <end position="25"/>
    </location>
</feature>
<keyword evidence="3" id="KW-1185">Reference proteome</keyword>
<gene>
    <name evidence="2" type="ORF">EV378_0676</name>
</gene>
<dbReference type="OrthoDB" id="3576730at2"/>
<proteinExistence type="predicted"/>
<accession>A0A4R1HU54</accession>